<keyword evidence="2" id="KW-1185">Reference proteome</keyword>
<gene>
    <name evidence="1" type="ORF">CCACVL1_05099</name>
</gene>
<dbReference type="Gramene" id="OMO96053">
    <property type="protein sequence ID" value="OMO96053"/>
    <property type="gene ID" value="CCACVL1_05099"/>
</dbReference>
<proteinExistence type="predicted"/>
<sequence length="37" mass="4320">MAVLKPRGKGRDYLREAQEIIYNIKIMYKGMEGCVMN</sequence>
<reference evidence="1 2" key="1">
    <citation type="submission" date="2013-09" db="EMBL/GenBank/DDBJ databases">
        <title>Corchorus capsularis genome sequencing.</title>
        <authorList>
            <person name="Alam M."/>
            <person name="Haque M.S."/>
            <person name="Islam M.S."/>
            <person name="Emdad E.M."/>
            <person name="Islam M.M."/>
            <person name="Ahmed B."/>
            <person name="Halim A."/>
            <person name="Hossen Q.M.M."/>
            <person name="Hossain M.Z."/>
            <person name="Ahmed R."/>
            <person name="Khan M.M."/>
            <person name="Islam R."/>
            <person name="Rashid M.M."/>
            <person name="Khan S.A."/>
            <person name="Rahman M.S."/>
            <person name="Alam M."/>
        </authorList>
    </citation>
    <scope>NUCLEOTIDE SEQUENCE [LARGE SCALE GENOMIC DNA]</scope>
    <source>
        <strain evidence="2">cv. CVL-1</strain>
        <tissue evidence="1">Whole seedling</tissue>
    </source>
</reference>
<protein>
    <submittedName>
        <fullName evidence="1">Uncharacterized protein</fullName>
    </submittedName>
</protein>
<organism evidence="1 2">
    <name type="scientific">Corchorus capsularis</name>
    <name type="common">Jute</name>
    <dbReference type="NCBI Taxonomy" id="210143"/>
    <lineage>
        <taxon>Eukaryota</taxon>
        <taxon>Viridiplantae</taxon>
        <taxon>Streptophyta</taxon>
        <taxon>Embryophyta</taxon>
        <taxon>Tracheophyta</taxon>
        <taxon>Spermatophyta</taxon>
        <taxon>Magnoliopsida</taxon>
        <taxon>eudicotyledons</taxon>
        <taxon>Gunneridae</taxon>
        <taxon>Pentapetalae</taxon>
        <taxon>rosids</taxon>
        <taxon>malvids</taxon>
        <taxon>Malvales</taxon>
        <taxon>Malvaceae</taxon>
        <taxon>Grewioideae</taxon>
        <taxon>Apeibeae</taxon>
        <taxon>Corchorus</taxon>
    </lineage>
</organism>
<dbReference type="AlphaFoldDB" id="A0A1R3JMN3"/>
<comment type="caution">
    <text evidence="1">The sequence shown here is derived from an EMBL/GenBank/DDBJ whole genome shotgun (WGS) entry which is preliminary data.</text>
</comment>
<accession>A0A1R3JMN3</accession>
<evidence type="ECO:0000313" key="2">
    <source>
        <dbReference type="Proteomes" id="UP000188268"/>
    </source>
</evidence>
<dbReference type="Proteomes" id="UP000188268">
    <property type="component" value="Unassembled WGS sequence"/>
</dbReference>
<evidence type="ECO:0000313" key="1">
    <source>
        <dbReference type="EMBL" id="OMO96053.1"/>
    </source>
</evidence>
<dbReference type="EMBL" id="AWWV01007521">
    <property type="protein sequence ID" value="OMO96053.1"/>
    <property type="molecule type" value="Genomic_DNA"/>
</dbReference>
<name>A0A1R3JMN3_COCAP</name>